<dbReference type="RefSeq" id="WP_169493804.1">
    <property type="nucleotide sequence ID" value="NZ_JABBGM010000005.1"/>
</dbReference>
<dbReference type="GO" id="GO:0000976">
    <property type="term" value="F:transcription cis-regulatory region binding"/>
    <property type="evidence" value="ECO:0007669"/>
    <property type="project" value="TreeGrafter"/>
</dbReference>
<dbReference type="InterPro" id="IPR050109">
    <property type="entry name" value="HTH-type_TetR-like_transc_reg"/>
</dbReference>
<comment type="caution">
    <text evidence="6">The sequence shown here is derived from an EMBL/GenBank/DDBJ whole genome shotgun (WGS) entry which is preliminary data.</text>
</comment>
<dbReference type="PROSITE" id="PS50977">
    <property type="entry name" value="HTH_TETR_2"/>
    <property type="match status" value="1"/>
</dbReference>
<sequence>MKTDDTSSSLAPHPERPLLYSSPQILARRRRLLKEARRMLAEDGIDGFSIRKLCQRAEVAQRTLYNAFHNKDRLIALAIREAFDEYSAFVRQSSDTVSVKGWLSRTVSINRRNFHVRNYTTAVCALYFAPGTARDVFETLLDMSLRGNLTWLEQRRGDIGDWIDLPHFARSLADVQYATINDWCLGRTPDERYLPSLVENMLMMLVGAVQGSLAEEAAELLAELETTGTIASIADMSVPRVTPRKPSA</sequence>
<dbReference type="Pfam" id="PF00440">
    <property type="entry name" value="TetR_N"/>
    <property type="match status" value="1"/>
</dbReference>
<keyword evidence="3" id="KW-0804">Transcription</keyword>
<evidence type="ECO:0000256" key="2">
    <source>
        <dbReference type="ARBA" id="ARBA00023125"/>
    </source>
</evidence>
<evidence type="ECO:0000313" key="6">
    <source>
        <dbReference type="EMBL" id="NML94525.1"/>
    </source>
</evidence>
<evidence type="ECO:0000256" key="4">
    <source>
        <dbReference type="PROSITE-ProRule" id="PRU00335"/>
    </source>
</evidence>
<dbReference type="Gene3D" id="1.10.357.10">
    <property type="entry name" value="Tetracycline Repressor, domain 2"/>
    <property type="match status" value="1"/>
</dbReference>
<protein>
    <submittedName>
        <fullName evidence="6">TetR/AcrR family transcriptional regulator</fullName>
    </submittedName>
</protein>
<organism evidence="6 7">
    <name type="scientific">Novosphingobium olei</name>
    <dbReference type="NCBI Taxonomy" id="2728851"/>
    <lineage>
        <taxon>Bacteria</taxon>
        <taxon>Pseudomonadati</taxon>
        <taxon>Pseudomonadota</taxon>
        <taxon>Alphaproteobacteria</taxon>
        <taxon>Sphingomonadales</taxon>
        <taxon>Sphingomonadaceae</taxon>
        <taxon>Novosphingobium</taxon>
    </lineage>
</organism>
<dbReference type="AlphaFoldDB" id="A0A7Y0BQN8"/>
<dbReference type="InterPro" id="IPR023772">
    <property type="entry name" value="DNA-bd_HTH_TetR-type_CS"/>
</dbReference>
<dbReference type="PRINTS" id="PR00455">
    <property type="entry name" value="HTHTETR"/>
</dbReference>
<keyword evidence="1" id="KW-0805">Transcription regulation</keyword>
<evidence type="ECO:0000313" key="7">
    <source>
        <dbReference type="Proteomes" id="UP000583556"/>
    </source>
</evidence>
<reference evidence="6 7" key="1">
    <citation type="submission" date="2020-04" db="EMBL/GenBank/DDBJ databases">
        <title>Novosphingobium sp. TW-4 isolated from soil.</title>
        <authorList>
            <person name="Dahal R.H."/>
            <person name="Chaudhary D.K."/>
        </authorList>
    </citation>
    <scope>NUCLEOTIDE SEQUENCE [LARGE SCALE GENOMIC DNA]</scope>
    <source>
        <strain evidence="6 7">TW-4</strain>
    </source>
</reference>
<dbReference type="InterPro" id="IPR001647">
    <property type="entry name" value="HTH_TetR"/>
</dbReference>
<proteinExistence type="predicted"/>
<dbReference type="SUPFAM" id="SSF46689">
    <property type="entry name" value="Homeodomain-like"/>
    <property type="match status" value="1"/>
</dbReference>
<keyword evidence="7" id="KW-1185">Reference proteome</keyword>
<dbReference type="PANTHER" id="PTHR30055:SF234">
    <property type="entry name" value="HTH-TYPE TRANSCRIPTIONAL REGULATOR BETI"/>
    <property type="match status" value="1"/>
</dbReference>
<dbReference type="PANTHER" id="PTHR30055">
    <property type="entry name" value="HTH-TYPE TRANSCRIPTIONAL REGULATOR RUTR"/>
    <property type="match status" value="1"/>
</dbReference>
<dbReference type="GO" id="GO:0003700">
    <property type="term" value="F:DNA-binding transcription factor activity"/>
    <property type="evidence" value="ECO:0007669"/>
    <property type="project" value="TreeGrafter"/>
</dbReference>
<keyword evidence="2 4" id="KW-0238">DNA-binding</keyword>
<feature type="DNA-binding region" description="H-T-H motif" evidence="4">
    <location>
        <begin position="49"/>
        <end position="68"/>
    </location>
</feature>
<dbReference type="EMBL" id="JABBGM010000005">
    <property type="protein sequence ID" value="NML94525.1"/>
    <property type="molecule type" value="Genomic_DNA"/>
</dbReference>
<dbReference type="Proteomes" id="UP000583556">
    <property type="component" value="Unassembled WGS sequence"/>
</dbReference>
<feature type="domain" description="HTH tetR-type" evidence="5">
    <location>
        <begin position="26"/>
        <end position="86"/>
    </location>
</feature>
<accession>A0A7Y0BQN8</accession>
<dbReference type="InterPro" id="IPR009057">
    <property type="entry name" value="Homeodomain-like_sf"/>
</dbReference>
<evidence type="ECO:0000256" key="1">
    <source>
        <dbReference type="ARBA" id="ARBA00023015"/>
    </source>
</evidence>
<evidence type="ECO:0000256" key="3">
    <source>
        <dbReference type="ARBA" id="ARBA00023163"/>
    </source>
</evidence>
<gene>
    <name evidence="6" type="ORF">HHL27_12700</name>
</gene>
<name>A0A7Y0BQN8_9SPHN</name>
<evidence type="ECO:0000259" key="5">
    <source>
        <dbReference type="PROSITE" id="PS50977"/>
    </source>
</evidence>
<dbReference type="PROSITE" id="PS01081">
    <property type="entry name" value="HTH_TETR_1"/>
    <property type="match status" value="1"/>
</dbReference>